<dbReference type="InParanoid" id="A0A1Y2D8G3"/>
<dbReference type="AlphaFoldDB" id="A0A1Y2D8G3"/>
<gene>
    <name evidence="2" type="ORF">BCR35DRAFT_246835</name>
</gene>
<protein>
    <submittedName>
        <fullName evidence="2">Transcription regulator HTH, apses-type DNA-binding domain-containing protein</fullName>
    </submittedName>
</protein>
<organism evidence="2 3">
    <name type="scientific">Leucosporidium creatinivorum</name>
    <dbReference type="NCBI Taxonomy" id="106004"/>
    <lineage>
        <taxon>Eukaryota</taxon>
        <taxon>Fungi</taxon>
        <taxon>Dikarya</taxon>
        <taxon>Basidiomycota</taxon>
        <taxon>Pucciniomycotina</taxon>
        <taxon>Microbotryomycetes</taxon>
        <taxon>Leucosporidiales</taxon>
        <taxon>Leucosporidium</taxon>
    </lineage>
</organism>
<dbReference type="Gene3D" id="3.10.260.10">
    <property type="entry name" value="Transcription regulator HTH, APSES-type DNA-binding domain"/>
    <property type="match status" value="1"/>
</dbReference>
<dbReference type="GO" id="GO:0005634">
    <property type="term" value="C:nucleus"/>
    <property type="evidence" value="ECO:0007669"/>
    <property type="project" value="TreeGrafter"/>
</dbReference>
<dbReference type="OrthoDB" id="5407653at2759"/>
<dbReference type="InterPro" id="IPR029790">
    <property type="entry name" value="EFG1/Phd1/StuA"/>
</dbReference>
<reference evidence="2 3" key="1">
    <citation type="submission" date="2016-07" db="EMBL/GenBank/DDBJ databases">
        <title>Pervasive Adenine N6-methylation of Active Genes in Fungi.</title>
        <authorList>
            <consortium name="DOE Joint Genome Institute"/>
            <person name="Mondo S.J."/>
            <person name="Dannebaum R.O."/>
            <person name="Kuo R.C."/>
            <person name="Labutti K."/>
            <person name="Haridas S."/>
            <person name="Kuo A."/>
            <person name="Salamov A."/>
            <person name="Ahrendt S.R."/>
            <person name="Lipzen A."/>
            <person name="Sullivan W."/>
            <person name="Andreopoulos W.B."/>
            <person name="Clum A."/>
            <person name="Lindquist E."/>
            <person name="Daum C."/>
            <person name="Ramamoorthy G.K."/>
            <person name="Gryganskyi A."/>
            <person name="Culley D."/>
            <person name="Magnuson J.K."/>
            <person name="James T.Y."/>
            <person name="O'Malley M.A."/>
            <person name="Stajich J.E."/>
            <person name="Spatafora J.W."/>
            <person name="Visel A."/>
            <person name="Grigoriev I.V."/>
        </authorList>
    </citation>
    <scope>NUCLEOTIDE SEQUENCE [LARGE SCALE GENOMIC DNA]</scope>
    <source>
        <strain evidence="2 3">62-1032</strain>
    </source>
</reference>
<accession>A0A1Y2D8G3</accession>
<evidence type="ECO:0000259" key="1">
    <source>
        <dbReference type="PROSITE" id="PS51299"/>
    </source>
</evidence>
<feature type="non-terminal residue" evidence="2">
    <location>
        <position position="1"/>
    </location>
</feature>
<evidence type="ECO:0000313" key="3">
    <source>
        <dbReference type="Proteomes" id="UP000193467"/>
    </source>
</evidence>
<dbReference type="Proteomes" id="UP000193467">
    <property type="component" value="Unassembled WGS sequence"/>
</dbReference>
<evidence type="ECO:0000313" key="2">
    <source>
        <dbReference type="EMBL" id="ORY55552.1"/>
    </source>
</evidence>
<dbReference type="EMBL" id="MCGR01000090">
    <property type="protein sequence ID" value="ORY55552.1"/>
    <property type="molecule type" value="Genomic_DNA"/>
</dbReference>
<dbReference type="GO" id="GO:0043565">
    <property type="term" value="F:sequence-specific DNA binding"/>
    <property type="evidence" value="ECO:0007669"/>
    <property type="project" value="TreeGrafter"/>
</dbReference>
<feature type="non-terminal residue" evidence="2">
    <location>
        <position position="103"/>
    </location>
</feature>
<dbReference type="InterPro" id="IPR003163">
    <property type="entry name" value="Tscrpt_reg_HTH_APSES-type"/>
</dbReference>
<keyword evidence="2" id="KW-0238">DNA-binding</keyword>
<dbReference type="GO" id="GO:0003700">
    <property type="term" value="F:DNA-binding transcription factor activity"/>
    <property type="evidence" value="ECO:0007669"/>
    <property type="project" value="TreeGrafter"/>
</dbReference>
<name>A0A1Y2D8G3_9BASI</name>
<dbReference type="PANTHER" id="PTHR47792">
    <property type="entry name" value="PROTEIN SOK2-RELATED"/>
    <property type="match status" value="1"/>
</dbReference>
<dbReference type="STRING" id="106004.A0A1Y2D8G3"/>
<feature type="domain" description="HTH APSES-type" evidence="1">
    <location>
        <begin position="1"/>
        <end position="103"/>
    </location>
</feature>
<dbReference type="InterPro" id="IPR036887">
    <property type="entry name" value="HTH_APSES_sf"/>
</dbReference>
<keyword evidence="3" id="KW-1185">Reference proteome</keyword>
<dbReference type="PROSITE" id="PS51299">
    <property type="entry name" value="HTH_APSES"/>
    <property type="match status" value="1"/>
</dbReference>
<sequence length="103" mass="11683">VTAMMWDDEGVLCYTVLVGDNLIAERADNGWVNSTKMLNIIGLSRGKRDGLLKHEEQRLVIRRGSKQLKGVWLPLPRARHLAESQGITNDIYPILEDNIEPFL</sequence>
<proteinExistence type="predicted"/>
<dbReference type="PANTHER" id="PTHR47792:SF1">
    <property type="entry name" value="PROTEIN SOK2-RELATED"/>
    <property type="match status" value="1"/>
</dbReference>
<dbReference type="GO" id="GO:0045944">
    <property type="term" value="P:positive regulation of transcription by RNA polymerase II"/>
    <property type="evidence" value="ECO:0007669"/>
    <property type="project" value="TreeGrafter"/>
</dbReference>
<comment type="caution">
    <text evidence="2">The sequence shown here is derived from an EMBL/GenBank/DDBJ whole genome shotgun (WGS) entry which is preliminary data.</text>
</comment>
<dbReference type="SUPFAM" id="SSF54616">
    <property type="entry name" value="DNA-binding domain of Mlu1-box binding protein MBP1"/>
    <property type="match status" value="1"/>
</dbReference>